<name>A0A8J3BPW2_9ACTN</name>
<dbReference type="AlphaFoldDB" id="A0A8J3BPW2"/>
<dbReference type="InterPro" id="IPR006311">
    <property type="entry name" value="TAT_signal"/>
</dbReference>
<dbReference type="Pfam" id="PF13360">
    <property type="entry name" value="PQQ_2"/>
    <property type="match status" value="1"/>
</dbReference>
<dbReference type="RefSeq" id="WP_189115556.1">
    <property type="nucleotide sequence ID" value="NZ_BMQC01000017.1"/>
</dbReference>
<dbReference type="PROSITE" id="PS51318">
    <property type="entry name" value="TAT"/>
    <property type="match status" value="1"/>
</dbReference>
<dbReference type="Proteomes" id="UP000662200">
    <property type="component" value="Unassembled WGS sequence"/>
</dbReference>
<sequence>MAGSAPMGRRAALRCGAAGALALALGTPAPAAGAPATGRRRARPDPVRWSSPLPDGPVECGVALGHGAVYAVTGSQLTAVEVASGAPRWRADLPAVRRSYATLLTARDHVVAGVADWITPSQVRYQTAARRPGDGAPGWESTSFCPRAVHGDALVAEFRPTRSRRDVGGFAAATGALRWRLARTGIGETDVTDGQPDRLVAHAPLAGEGSWVLLDALTGDVRWRRPLRGVAAATADTGDGLIVMVQNESRFLQRINAAAGTPDWVVSVPDAWALRLSATDAVVATAAGAVTAHDLRTGAPRWTWTPPATVRQPRLRVSGARVYLDGGDVGWLLDAATGALIGPPVVDLGWPAMDDSTLYGVNAGRLVALALP</sequence>
<accession>A0A8J3BPW2</accession>
<comment type="caution">
    <text evidence="4">The sequence shown here is derived from an EMBL/GenBank/DDBJ whole genome shotgun (WGS) entry which is preliminary data.</text>
</comment>
<evidence type="ECO:0000256" key="2">
    <source>
        <dbReference type="SAM" id="SignalP"/>
    </source>
</evidence>
<dbReference type="Gene3D" id="2.130.10.10">
    <property type="entry name" value="YVTN repeat-like/Quinoprotein amine dehydrogenase"/>
    <property type="match status" value="2"/>
</dbReference>
<dbReference type="InterPro" id="IPR015943">
    <property type="entry name" value="WD40/YVTN_repeat-like_dom_sf"/>
</dbReference>
<dbReference type="InterPro" id="IPR002372">
    <property type="entry name" value="PQQ_rpt_dom"/>
</dbReference>
<protein>
    <recommendedName>
        <fullName evidence="3">Pyrrolo-quinoline quinone repeat domain-containing protein</fullName>
    </recommendedName>
</protein>
<evidence type="ECO:0000259" key="3">
    <source>
        <dbReference type="Pfam" id="PF13360"/>
    </source>
</evidence>
<evidence type="ECO:0000313" key="5">
    <source>
        <dbReference type="Proteomes" id="UP000662200"/>
    </source>
</evidence>
<evidence type="ECO:0000313" key="4">
    <source>
        <dbReference type="EMBL" id="GGK40260.1"/>
    </source>
</evidence>
<reference evidence="4" key="2">
    <citation type="submission" date="2020-09" db="EMBL/GenBank/DDBJ databases">
        <authorList>
            <person name="Sun Q."/>
            <person name="Ohkuma M."/>
        </authorList>
    </citation>
    <scope>NUCLEOTIDE SEQUENCE</scope>
    <source>
        <strain evidence="4">JCM 3091</strain>
    </source>
</reference>
<dbReference type="InterPro" id="IPR011047">
    <property type="entry name" value="Quinoprotein_ADH-like_sf"/>
</dbReference>
<keyword evidence="2" id="KW-0732">Signal</keyword>
<proteinExistence type="predicted"/>
<dbReference type="PANTHER" id="PTHR34512">
    <property type="entry name" value="CELL SURFACE PROTEIN"/>
    <property type="match status" value="1"/>
</dbReference>
<organism evidence="4 5">
    <name type="scientific">Pilimelia terevasa</name>
    <dbReference type="NCBI Taxonomy" id="53372"/>
    <lineage>
        <taxon>Bacteria</taxon>
        <taxon>Bacillati</taxon>
        <taxon>Actinomycetota</taxon>
        <taxon>Actinomycetes</taxon>
        <taxon>Micromonosporales</taxon>
        <taxon>Micromonosporaceae</taxon>
        <taxon>Pilimelia</taxon>
    </lineage>
</organism>
<feature type="signal peptide" evidence="2">
    <location>
        <begin position="1"/>
        <end position="31"/>
    </location>
</feature>
<gene>
    <name evidence="4" type="ORF">GCM10010124_36230</name>
</gene>
<keyword evidence="5" id="KW-1185">Reference proteome</keyword>
<reference evidence="4" key="1">
    <citation type="journal article" date="2014" name="Int. J. Syst. Evol. Microbiol.">
        <title>Complete genome sequence of Corynebacterium casei LMG S-19264T (=DSM 44701T), isolated from a smear-ripened cheese.</title>
        <authorList>
            <consortium name="US DOE Joint Genome Institute (JGI-PGF)"/>
            <person name="Walter F."/>
            <person name="Albersmeier A."/>
            <person name="Kalinowski J."/>
            <person name="Ruckert C."/>
        </authorList>
    </citation>
    <scope>NUCLEOTIDE SEQUENCE</scope>
    <source>
        <strain evidence="4">JCM 3091</strain>
    </source>
</reference>
<feature type="region of interest" description="Disordered" evidence="1">
    <location>
        <begin position="30"/>
        <end position="54"/>
    </location>
</feature>
<dbReference type="SUPFAM" id="SSF50998">
    <property type="entry name" value="Quinoprotein alcohol dehydrogenase-like"/>
    <property type="match status" value="1"/>
</dbReference>
<feature type="chain" id="PRO_5035218906" description="Pyrrolo-quinoline quinone repeat domain-containing protein" evidence="2">
    <location>
        <begin position="32"/>
        <end position="372"/>
    </location>
</feature>
<dbReference type="EMBL" id="BMQC01000017">
    <property type="protein sequence ID" value="GGK40260.1"/>
    <property type="molecule type" value="Genomic_DNA"/>
</dbReference>
<evidence type="ECO:0000256" key="1">
    <source>
        <dbReference type="SAM" id="MobiDB-lite"/>
    </source>
</evidence>
<feature type="domain" description="Pyrrolo-quinoline quinone repeat" evidence="3">
    <location>
        <begin position="165"/>
        <end position="323"/>
    </location>
</feature>
<dbReference type="PANTHER" id="PTHR34512:SF30">
    <property type="entry name" value="OUTER MEMBRANE PROTEIN ASSEMBLY FACTOR BAMB"/>
    <property type="match status" value="1"/>
</dbReference>